<dbReference type="AlphaFoldDB" id="A0A4Q7DFJ4"/>
<evidence type="ECO:0000313" key="2">
    <source>
        <dbReference type="Proteomes" id="UP000293550"/>
    </source>
</evidence>
<keyword evidence="2" id="KW-1185">Reference proteome</keyword>
<dbReference type="Proteomes" id="UP000293550">
    <property type="component" value="Unassembled WGS sequence"/>
</dbReference>
<organism evidence="1 2">
    <name type="scientific">Candidatus Finniella inopinata</name>
    <dbReference type="NCBI Taxonomy" id="1696036"/>
    <lineage>
        <taxon>Bacteria</taxon>
        <taxon>Pseudomonadati</taxon>
        <taxon>Pseudomonadota</taxon>
        <taxon>Alphaproteobacteria</taxon>
        <taxon>Holosporales</taxon>
        <taxon>Candidatus Paracaedibacteraceae</taxon>
        <taxon>Candidatus Finniella</taxon>
    </lineage>
</organism>
<accession>A0A4Q7DFJ4</accession>
<sequence>MVTAIQKSLENPKRTASKLLELIRYQKNSRVLAPIKSDMDGIFSTGSINLLITEELIKQIQATSLTIFEKQQTAIIQEANQQQRIVYDVPFFDQEKGEQQIRQLPVYYFGSSARGSECGFFSLGFQGREQAISQIVDNLVENNIYVLADKVSGESGEIKAAMRRSLIKNEALPPRYLDLYAKSHGLNRQDEKLLETLVAGYKALADQIAKAEAAIDEEFEALKKEKGLPAKVPAEADGTIATTFQLLRKPFEHRKWFEQAKITQHFYPLADFQDYTLRNIHEKFRQGLLEFDPNPDWRLGTPTYPDIIAALNHCDIYSWVSPHVFRAMQASASATTPVYETPDKAFVLTSFTSGGKDARRIDILNTSGIHFEKWVNTADLYALSSAIHHKKEHGLPNTNAG</sequence>
<dbReference type="EMBL" id="SCFB01000025">
    <property type="protein sequence ID" value="RZI45130.1"/>
    <property type="molecule type" value="Genomic_DNA"/>
</dbReference>
<evidence type="ECO:0000313" key="1">
    <source>
        <dbReference type="EMBL" id="RZI45130.1"/>
    </source>
</evidence>
<protein>
    <submittedName>
        <fullName evidence="1">Uncharacterized protein</fullName>
    </submittedName>
</protein>
<gene>
    <name evidence="1" type="ORF">EQU50_08095</name>
</gene>
<proteinExistence type="predicted"/>
<reference evidence="1 2" key="1">
    <citation type="submission" date="2018-10" db="EMBL/GenBank/DDBJ databases">
        <title>An updated phylogeny of the Alphaproteobacteria reveals that the parasitic Rickettsiales and Holosporales have independent origins.</title>
        <authorList>
            <person name="Munoz-Gomez S.A."/>
            <person name="Hess S."/>
            <person name="Burger G."/>
            <person name="Lang B.F."/>
            <person name="Susko E."/>
            <person name="Slamovits C.H."/>
            <person name="Roger A.J."/>
        </authorList>
    </citation>
    <scope>NUCLEOTIDE SEQUENCE [LARGE SCALE GENOMIC DNA]</scope>
    <source>
        <strain evidence="1">HOLO01</strain>
    </source>
</reference>
<comment type="caution">
    <text evidence="1">The sequence shown here is derived from an EMBL/GenBank/DDBJ whole genome shotgun (WGS) entry which is preliminary data.</text>
</comment>
<name>A0A4Q7DFJ4_9PROT</name>